<protein>
    <recommendedName>
        <fullName evidence="4">Lipoprotein</fullName>
    </recommendedName>
</protein>
<dbReference type="PROSITE" id="PS51257">
    <property type="entry name" value="PROKAR_LIPOPROTEIN"/>
    <property type="match status" value="1"/>
</dbReference>
<evidence type="ECO:0008006" key="4">
    <source>
        <dbReference type="Google" id="ProtNLM"/>
    </source>
</evidence>
<dbReference type="Proteomes" id="UP001139308">
    <property type="component" value="Unassembled WGS sequence"/>
</dbReference>
<proteinExistence type="predicted"/>
<feature type="chain" id="PRO_5040881208" description="Lipoprotein" evidence="1">
    <location>
        <begin position="25"/>
        <end position="153"/>
    </location>
</feature>
<evidence type="ECO:0000256" key="1">
    <source>
        <dbReference type="SAM" id="SignalP"/>
    </source>
</evidence>
<dbReference type="EMBL" id="JAKLJA010000001">
    <property type="protein sequence ID" value="MCG5072303.1"/>
    <property type="molecule type" value="Genomic_DNA"/>
</dbReference>
<feature type="signal peptide" evidence="1">
    <location>
        <begin position="1"/>
        <end position="24"/>
    </location>
</feature>
<evidence type="ECO:0000313" key="2">
    <source>
        <dbReference type="EMBL" id="MCG5072303.1"/>
    </source>
</evidence>
<organism evidence="2 3">
    <name type="scientific">Paraburkholderia tagetis</name>
    <dbReference type="NCBI Taxonomy" id="2913261"/>
    <lineage>
        <taxon>Bacteria</taxon>
        <taxon>Pseudomonadati</taxon>
        <taxon>Pseudomonadota</taxon>
        <taxon>Betaproteobacteria</taxon>
        <taxon>Burkholderiales</taxon>
        <taxon>Burkholderiaceae</taxon>
        <taxon>Paraburkholderia</taxon>
    </lineage>
</organism>
<evidence type="ECO:0000313" key="3">
    <source>
        <dbReference type="Proteomes" id="UP001139308"/>
    </source>
</evidence>
<sequence length="153" mass="15142">MKRTLMLLAAGLITSILTACGAHAPTLPALTFPQQVAIACGAANGEIAILKGDGVFTGGAADTLTKTIQPAVTKVCAAGATVAKPDLQTLVNTTLPLVKTFVDSSSLARDKKNAADAGIDSAVLAFNVAVSLAPATLGGAATPSTTLDSAPLQ</sequence>
<reference evidence="2" key="1">
    <citation type="submission" date="2022-01" db="EMBL/GenBank/DDBJ databases">
        <title>Genome sequence and assembly of Parabukholderia sp. RG36.</title>
        <authorList>
            <person name="Chhetri G."/>
        </authorList>
    </citation>
    <scope>NUCLEOTIDE SEQUENCE</scope>
    <source>
        <strain evidence="2">RG36</strain>
    </source>
</reference>
<comment type="caution">
    <text evidence="2">The sequence shown here is derived from an EMBL/GenBank/DDBJ whole genome shotgun (WGS) entry which is preliminary data.</text>
</comment>
<name>A0A9X1RNH9_9BURK</name>
<dbReference type="AlphaFoldDB" id="A0A9X1RNH9"/>
<accession>A0A9X1RNH9</accession>
<keyword evidence="1" id="KW-0732">Signal</keyword>
<dbReference type="RefSeq" id="WP_238462054.1">
    <property type="nucleotide sequence ID" value="NZ_JAKLJA010000001.1"/>
</dbReference>
<gene>
    <name evidence="2" type="ORF">L5014_02810</name>
</gene>
<keyword evidence="3" id="KW-1185">Reference proteome</keyword>